<gene>
    <name evidence="2" type="ORF">IG3_02887</name>
</gene>
<evidence type="ECO:0000313" key="3">
    <source>
        <dbReference type="Proteomes" id="UP000004136"/>
    </source>
</evidence>
<dbReference type="AlphaFoldDB" id="J9CC65"/>
<dbReference type="HOGENOM" id="CLU_213029_0_0_9"/>
<dbReference type="Proteomes" id="UP000004136">
    <property type="component" value="Unassembled WGS sequence"/>
</dbReference>
<protein>
    <submittedName>
        <fullName evidence="2">Uncharacterized protein</fullName>
    </submittedName>
</protein>
<dbReference type="EMBL" id="AHDV01000021">
    <property type="protein sequence ID" value="EJV83122.1"/>
    <property type="molecule type" value="Genomic_DNA"/>
</dbReference>
<organism evidence="2 3">
    <name type="scientific">Bacillus cereus HuA2-1</name>
    <dbReference type="NCBI Taxonomy" id="1053201"/>
    <lineage>
        <taxon>Bacteria</taxon>
        <taxon>Bacillati</taxon>
        <taxon>Bacillota</taxon>
        <taxon>Bacilli</taxon>
        <taxon>Bacillales</taxon>
        <taxon>Bacillaceae</taxon>
        <taxon>Bacillus</taxon>
        <taxon>Bacillus cereus group</taxon>
    </lineage>
</organism>
<name>J9CC65_BACCE</name>
<reference evidence="2 3" key="1">
    <citation type="submission" date="2012-04" db="EMBL/GenBank/DDBJ databases">
        <title>The Genome Sequence of Bacillus cereus HuA2-1.</title>
        <authorList>
            <consortium name="The Broad Institute Genome Sequencing Platform"/>
            <consortium name="The Broad Institute Genome Sequencing Center for Infectious Disease"/>
            <person name="Feldgarden M."/>
            <person name="Van der Auwera G.A."/>
            <person name="Mahillon J."/>
            <person name="Duprez V."/>
            <person name="Timmery S."/>
            <person name="Mattelet C."/>
            <person name="Dierick K."/>
            <person name="Sun M."/>
            <person name="Yu Z."/>
            <person name="Zhu L."/>
            <person name="Hu X."/>
            <person name="Shank E.B."/>
            <person name="Swiecicka I."/>
            <person name="Hansen B.M."/>
            <person name="Andrup L."/>
            <person name="Young S.K."/>
            <person name="Zeng Q."/>
            <person name="Gargeya S."/>
            <person name="Fitzgerald M."/>
            <person name="Haas B."/>
            <person name="Abouelleil A."/>
            <person name="Alvarado L."/>
            <person name="Arachchi H.M."/>
            <person name="Berlin A."/>
            <person name="Chapman S.B."/>
            <person name="Goldberg J."/>
            <person name="Griggs A."/>
            <person name="Gujja S."/>
            <person name="Hansen M."/>
            <person name="Howarth C."/>
            <person name="Imamovic A."/>
            <person name="Larimer J."/>
            <person name="McCowen C."/>
            <person name="Montmayeur A."/>
            <person name="Murphy C."/>
            <person name="Neiman D."/>
            <person name="Pearson M."/>
            <person name="Priest M."/>
            <person name="Roberts A."/>
            <person name="Saif S."/>
            <person name="Shea T."/>
            <person name="Sisk P."/>
            <person name="Sykes S."/>
            <person name="Wortman J."/>
            <person name="Nusbaum C."/>
            <person name="Birren B."/>
        </authorList>
    </citation>
    <scope>NUCLEOTIDE SEQUENCE [LARGE SCALE GENOMIC DNA]</scope>
    <source>
        <strain evidence="2 3">HuA2-1</strain>
    </source>
</reference>
<evidence type="ECO:0000313" key="2">
    <source>
        <dbReference type="EMBL" id="EJV83122.1"/>
    </source>
</evidence>
<feature type="transmembrane region" description="Helical" evidence="1">
    <location>
        <begin position="7"/>
        <end position="25"/>
    </location>
</feature>
<keyword evidence="1" id="KW-0472">Membrane</keyword>
<comment type="caution">
    <text evidence="2">The sequence shown here is derived from an EMBL/GenBank/DDBJ whole genome shotgun (WGS) entry which is preliminary data.</text>
</comment>
<keyword evidence="1" id="KW-0812">Transmembrane</keyword>
<evidence type="ECO:0000256" key="1">
    <source>
        <dbReference type="SAM" id="Phobius"/>
    </source>
</evidence>
<accession>J9CC65</accession>
<sequence>MKYSYKVFIFIWTIILLFFLLYYGHSEISDIEKVPVITIKQ</sequence>
<keyword evidence="1" id="KW-1133">Transmembrane helix</keyword>
<proteinExistence type="predicted"/>